<dbReference type="EMBL" id="APNK01000049">
    <property type="protein sequence ID" value="KEZ75840.1"/>
    <property type="molecule type" value="Genomic_DNA"/>
</dbReference>
<name>A0A084IGK6_SALHC</name>
<dbReference type="Pfam" id="PF01592">
    <property type="entry name" value="NifU_N"/>
    <property type="match status" value="1"/>
</dbReference>
<proteinExistence type="predicted"/>
<sequence>MNRGAADDAIRARFLRPTYAVDADAVDAWPASGAADTPGEDARCRVFLAVGNDGRLKAAFAAFGPPVVIACADWICERVTAQTVEITHTVTLADVEKALALTPTQRYAGLLAIDALSNAVINLGQ</sequence>
<dbReference type="GO" id="GO:0051536">
    <property type="term" value="F:iron-sulfur cluster binding"/>
    <property type="evidence" value="ECO:0007669"/>
    <property type="project" value="InterPro"/>
</dbReference>
<dbReference type="InterPro" id="IPR002871">
    <property type="entry name" value="NIF_FeS_clus_asmbl_NifU_N"/>
</dbReference>
<organism evidence="2 3">
    <name type="scientific">Salinisphaera hydrothermalis (strain C41B8)</name>
    <dbReference type="NCBI Taxonomy" id="1304275"/>
    <lineage>
        <taxon>Bacteria</taxon>
        <taxon>Pseudomonadati</taxon>
        <taxon>Pseudomonadota</taxon>
        <taxon>Gammaproteobacteria</taxon>
        <taxon>Salinisphaerales</taxon>
        <taxon>Salinisphaeraceae</taxon>
        <taxon>Salinisphaera</taxon>
    </lineage>
</organism>
<dbReference type="OrthoDB" id="7065222at2"/>
<keyword evidence="3" id="KW-1185">Reference proteome</keyword>
<dbReference type="eggNOG" id="ENOG5032J41">
    <property type="taxonomic scope" value="Bacteria"/>
</dbReference>
<reference evidence="2 3" key="1">
    <citation type="submission" date="2013-03" db="EMBL/GenBank/DDBJ databases">
        <title>Salinisphaera hydrothermalis C41B8 Genome Sequencing.</title>
        <authorList>
            <person name="Li C."/>
            <person name="Lai Q."/>
            <person name="Shao Z."/>
        </authorList>
    </citation>
    <scope>NUCLEOTIDE SEQUENCE [LARGE SCALE GENOMIC DNA]</scope>
    <source>
        <strain evidence="2 3">C41B8</strain>
    </source>
</reference>
<dbReference type="Proteomes" id="UP000028302">
    <property type="component" value="Unassembled WGS sequence"/>
</dbReference>
<evidence type="ECO:0000259" key="1">
    <source>
        <dbReference type="Pfam" id="PF01592"/>
    </source>
</evidence>
<dbReference type="GO" id="GO:0005506">
    <property type="term" value="F:iron ion binding"/>
    <property type="evidence" value="ECO:0007669"/>
    <property type="project" value="InterPro"/>
</dbReference>
<evidence type="ECO:0000313" key="3">
    <source>
        <dbReference type="Proteomes" id="UP000028302"/>
    </source>
</evidence>
<comment type="caution">
    <text evidence="2">The sequence shown here is derived from an EMBL/GenBank/DDBJ whole genome shotgun (WGS) entry which is preliminary data.</text>
</comment>
<dbReference type="AlphaFoldDB" id="A0A084IGK6"/>
<protein>
    <recommendedName>
        <fullName evidence="1">NIF system FeS cluster assembly NifU N-terminal domain-containing protein</fullName>
    </recommendedName>
</protein>
<dbReference type="STRING" id="1304275.C41B8_17953"/>
<dbReference type="GO" id="GO:0016226">
    <property type="term" value="P:iron-sulfur cluster assembly"/>
    <property type="evidence" value="ECO:0007669"/>
    <property type="project" value="InterPro"/>
</dbReference>
<evidence type="ECO:0000313" key="2">
    <source>
        <dbReference type="EMBL" id="KEZ75840.1"/>
    </source>
</evidence>
<feature type="domain" description="NIF system FeS cluster assembly NifU N-terminal" evidence="1">
    <location>
        <begin position="48"/>
        <end position="121"/>
    </location>
</feature>
<gene>
    <name evidence="2" type="ORF">C41B8_17953</name>
</gene>
<accession>A0A084IGK6</accession>
<dbReference type="Gene3D" id="3.90.1010.10">
    <property type="match status" value="1"/>
</dbReference>
<dbReference type="RefSeq" id="WP_037341422.1">
    <property type="nucleotide sequence ID" value="NZ_APNK01000049.1"/>
</dbReference>
<dbReference type="SUPFAM" id="SSF82649">
    <property type="entry name" value="SufE/NifU"/>
    <property type="match status" value="1"/>
</dbReference>